<dbReference type="AlphaFoldDB" id="A0A382B729"/>
<organism evidence="1">
    <name type="scientific">marine metagenome</name>
    <dbReference type="NCBI Taxonomy" id="408172"/>
    <lineage>
        <taxon>unclassified sequences</taxon>
        <taxon>metagenomes</taxon>
        <taxon>ecological metagenomes</taxon>
    </lineage>
</organism>
<sequence length="75" mass="8222">MNGQDYFELANNWLIVLSPKRCREPDSKTLPRKSHPKTNAAGVLLGATGCGSVLIQYFQIGPSPVLYKESDSSLI</sequence>
<reference evidence="1" key="1">
    <citation type="submission" date="2018-05" db="EMBL/GenBank/DDBJ databases">
        <authorList>
            <person name="Lanie J.A."/>
            <person name="Ng W.-L."/>
            <person name="Kazmierczak K.M."/>
            <person name="Andrzejewski T.M."/>
            <person name="Davidsen T.M."/>
            <person name="Wayne K.J."/>
            <person name="Tettelin H."/>
            <person name="Glass J.I."/>
            <person name="Rusch D."/>
            <person name="Podicherti R."/>
            <person name="Tsui H.-C.T."/>
            <person name="Winkler M.E."/>
        </authorList>
    </citation>
    <scope>NUCLEOTIDE SEQUENCE</scope>
</reference>
<accession>A0A382B729</accession>
<gene>
    <name evidence="1" type="ORF">METZ01_LOCUS161917</name>
</gene>
<protein>
    <submittedName>
        <fullName evidence="1">Uncharacterized protein</fullName>
    </submittedName>
</protein>
<name>A0A382B729_9ZZZZ</name>
<proteinExistence type="predicted"/>
<feature type="non-terminal residue" evidence="1">
    <location>
        <position position="75"/>
    </location>
</feature>
<dbReference type="EMBL" id="UINC01028305">
    <property type="protein sequence ID" value="SVB09063.1"/>
    <property type="molecule type" value="Genomic_DNA"/>
</dbReference>
<evidence type="ECO:0000313" key="1">
    <source>
        <dbReference type="EMBL" id="SVB09063.1"/>
    </source>
</evidence>